<gene>
    <name evidence="5" type="ORF">SAMN05216216_11539</name>
</gene>
<evidence type="ECO:0000313" key="6">
    <source>
        <dbReference type="Proteomes" id="UP000199008"/>
    </source>
</evidence>
<dbReference type="PANTHER" id="PTHR42849">
    <property type="entry name" value="N-ACETYLNEURAMINATE LYASE"/>
    <property type="match status" value="1"/>
</dbReference>
<dbReference type="Pfam" id="PF00701">
    <property type="entry name" value="DHDPS"/>
    <property type="match status" value="1"/>
</dbReference>
<feature type="active site" description="Schiff-base intermediate with substrate" evidence="3">
    <location>
        <position position="164"/>
    </location>
</feature>
<organism evidence="5 6">
    <name type="scientific">Lacicoccus qingdaonensis</name>
    <dbReference type="NCBI Taxonomy" id="576118"/>
    <lineage>
        <taxon>Bacteria</taxon>
        <taxon>Bacillati</taxon>
        <taxon>Bacillota</taxon>
        <taxon>Bacilli</taxon>
        <taxon>Bacillales</taxon>
        <taxon>Salinicoccaceae</taxon>
        <taxon>Lacicoccus</taxon>
    </lineage>
</organism>
<proteinExistence type="inferred from homology"/>
<accession>A0A1G9G4Z1</accession>
<dbReference type="SMART" id="SM01130">
    <property type="entry name" value="DHDPS"/>
    <property type="match status" value="1"/>
</dbReference>
<evidence type="ECO:0000256" key="1">
    <source>
        <dbReference type="ARBA" id="ARBA00023239"/>
    </source>
</evidence>
<dbReference type="Gene3D" id="3.20.20.70">
    <property type="entry name" value="Aldolase class I"/>
    <property type="match status" value="1"/>
</dbReference>
<dbReference type="GO" id="GO:0005829">
    <property type="term" value="C:cytosol"/>
    <property type="evidence" value="ECO:0007669"/>
    <property type="project" value="TreeGrafter"/>
</dbReference>
<dbReference type="GO" id="GO:0019262">
    <property type="term" value="P:N-acetylneuraminate catabolic process"/>
    <property type="evidence" value="ECO:0007669"/>
    <property type="project" value="TreeGrafter"/>
</dbReference>
<reference evidence="6" key="1">
    <citation type="submission" date="2016-10" db="EMBL/GenBank/DDBJ databases">
        <authorList>
            <person name="Varghese N."/>
            <person name="Submissions S."/>
        </authorList>
    </citation>
    <scope>NUCLEOTIDE SEQUENCE [LARGE SCALE GENOMIC DNA]</scope>
    <source>
        <strain evidence="6">CGMCC 1.8895</strain>
    </source>
</reference>
<keyword evidence="6" id="KW-1185">Reference proteome</keyword>
<sequence>MLKEKMHVAVTTAFNEDESLDTVKTVQHIKRLYSKGVKSVLISGTTGEQHSMSLEEKIALLDAINVEEDLIGKMEIIMGVSSVRQKEAEKLAKEISESNISGIMLGFPPYIQPTQKEAIQYSERIIELSNKPVILYNNPGRTGFDLSSDSIIYLSKSDSVIGIKDPGDQKKVVYLKKEIKKDFQFYAGGENDLEKKVSWGYNRLSSIAGNIYPDEVKEWFDKLLNKDTGSDAGVEVWDNIKYHIYEGNPILNIKNILSEEYDETWLCRSPIGNAEN</sequence>
<evidence type="ECO:0000313" key="5">
    <source>
        <dbReference type="EMBL" id="SDK95739.1"/>
    </source>
</evidence>
<keyword evidence="1 2" id="KW-0456">Lyase</keyword>
<dbReference type="PIRSF" id="PIRSF001365">
    <property type="entry name" value="DHDPS"/>
    <property type="match status" value="1"/>
</dbReference>
<feature type="active site" description="Proton donor/acceptor" evidence="3">
    <location>
        <position position="136"/>
    </location>
</feature>
<dbReference type="RefSeq" id="WP_176754114.1">
    <property type="nucleotide sequence ID" value="NZ_FNFY01000015.1"/>
</dbReference>
<dbReference type="PRINTS" id="PR00146">
    <property type="entry name" value="DHPICSNTHASE"/>
</dbReference>
<dbReference type="PANTHER" id="PTHR42849:SF1">
    <property type="entry name" value="N-ACETYLNEURAMINATE LYASE"/>
    <property type="match status" value="1"/>
</dbReference>
<dbReference type="SUPFAM" id="SSF51569">
    <property type="entry name" value="Aldolase"/>
    <property type="match status" value="1"/>
</dbReference>
<evidence type="ECO:0000256" key="4">
    <source>
        <dbReference type="PIRSR" id="PIRSR001365-2"/>
    </source>
</evidence>
<protein>
    <submittedName>
        <fullName evidence="5">4-hydroxy-tetrahydrodipicolinate synthase</fullName>
    </submittedName>
</protein>
<dbReference type="InterPro" id="IPR013785">
    <property type="entry name" value="Aldolase_TIM"/>
</dbReference>
<comment type="similarity">
    <text evidence="2">Belongs to the DapA family.</text>
</comment>
<name>A0A1G9G4Z1_9BACL</name>
<dbReference type="GO" id="GO:0008747">
    <property type="term" value="F:N-acetylneuraminate lyase activity"/>
    <property type="evidence" value="ECO:0007669"/>
    <property type="project" value="TreeGrafter"/>
</dbReference>
<dbReference type="AlphaFoldDB" id="A0A1G9G4Z1"/>
<evidence type="ECO:0000256" key="3">
    <source>
        <dbReference type="PIRSR" id="PIRSR001365-1"/>
    </source>
</evidence>
<dbReference type="CDD" id="cd00408">
    <property type="entry name" value="DHDPS-like"/>
    <property type="match status" value="1"/>
</dbReference>
<dbReference type="Proteomes" id="UP000199008">
    <property type="component" value="Unassembled WGS sequence"/>
</dbReference>
<dbReference type="STRING" id="576118.SAMN05216216_11539"/>
<evidence type="ECO:0000256" key="2">
    <source>
        <dbReference type="PIRNR" id="PIRNR001365"/>
    </source>
</evidence>
<dbReference type="InterPro" id="IPR002220">
    <property type="entry name" value="DapA-like"/>
</dbReference>
<feature type="binding site" evidence="4">
    <location>
        <position position="46"/>
    </location>
    <ligand>
        <name>pyruvate</name>
        <dbReference type="ChEBI" id="CHEBI:15361"/>
    </ligand>
</feature>
<dbReference type="EMBL" id="FNFY01000015">
    <property type="protein sequence ID" value="SDK95739.1"/>
    <property type="molecule type" value="Genomic_DNA"/>
</dbReference>